<name>A0AAN8SBK9_POLSC</name>
<comment type="catalytic activity">
    <reaction evidence="1">
        <text>UDP-N-acetyl-alpha-D-glucosamine = UDP-N-acetyl-alpha-D-galactosamine</text>
        <dbReference type="Rhea" id="RHEA:20517"/>
        <dbReference type="ChEBI" id="CHEBI:57705"/>
        <dbReference type="ChEBI" id="CHEBI:67138"/>
        <dbReference type="EC" id="5.1.3.7"/>
    </reaction>
</comment>
<comment type="cofactor">
    <cofactor evidence="2">
        <name>NAD(+)</name>
        <dbReference type="ChEBI" id="CHEBI:57540"/>
    </cofactor>
</comment>
<evidence type="ECO:0000256" key="1">
    <source>
        <dbReference type="ARBA" id="ARBA00000014"/>
    </source>
</evidence>
<evidence type="ECO:0000313" key="12">
    <source>
        <dbReference type="Proteomes" id="UP001372834"/>
    </source>
</evidence>
<evidence type="ECO:0000256" key="2">
    <source>
        <dbReference type="ARBA" id="ARBA00001911"/>
    </source>
</evidence>
<keyword evidence="6" id="KW-0119">Carbohydrate metabolism</keyword>
<sequence length="423" mass="47037">MKWNASLNNFRGTFLKSLESLHQVEAAQDAKTRATVSLTCNSIRKNMNSWKTVLVTGGAGYIASHCIVELHEAGYDVIAVDNFTNSVTTPDGQAPSLQRVEMITKKSVTFYKCDLLDLLALDNVFRKHDIDCVIHFAAMKAVSESMQNPLLYHKNNLIGTINLLETMKKHACYQLVFSSSCTIYGNPNELPITEDHKIGNVTNVYGKTKYFVEEILKDITAADKNWNVISLRYFNPVGAHPSGLIGEDPTKPFTNLMPFMAQVAIGKLPILHVFGGDYDTEDGTGVRDYIHVMDLASGHVAALNKLKNQHLRLKSYNLGTGKGTSVLQLLRTFESVTKVPIPFVIKERREGDIVAMYANASLANEELGWKTKYTLAQMCEDFWRWQTLNPNGYRSGTFEPKGHSEKTNGITNGSSIKNDAATS</sequence>
<dbReference type="AlphaFoldDB" id="A0AAN8SBK9"/>
<dbReference type="Proteomes" id="UP001372834">
    <property type="component" value="Unassembled WGS sequence"/>
</dbReference>
<keyword evidence="7" id="KW-0413">Isomerase</keyword>
<keyword evidence="5" id="KW-0520">NAD</keyword>
<evidence type="ECO:0000259" key="10">
    <source>
        <dbReference type="Pfam" id="PF16363"/>
    </source>
</evidence>
<evidence type="ECO:0000313" key="11">
    <source>
        <dbReference type="EMBL" id="KAK6643633.1"/>
    </source>
</evidence>
<evidence type="ECO:0000256" key="3">
    <source>
        <dbReference type="ARBA" id="ARBA00002760"/>
    </source>
</evidence>
<evidence type="ECO:0000256" key="6">
    <source>
        <dbReference type="ARBA" id="ARBA00023144"/>
    </source>
</evidence>
<evidence type="ECO:0000256" key="5">
    <source>
        <dbReference type="ARBA" id="ARBA00023027"/>
    </source>
</evidence>
<proteinExistence type="predicted"/>
<dbReference type="Pfam" id="PF16363">
    <property type="entry name" value="GDP_Man_Dehyd"/>
    <property type="match status" value="1"/>
</dbReference>
<dbReference type="PANTHER" id="PTHR43725:SF31">
    <property type="entry name" value="UDP-GLUCOSE 4-EPIMERASE"/>
    <property type="match status" value="1"/>
</dbReference>
<accession>A0AAN8SBK9</accession>
<evidence type="ECO:0000256" key="7">
    <source>
        <dbReference type="ARBA" id="ARBA00023235"/>
    </source>
</evidence>
<evidence type="ECO:0000256" key="8">
    <source>
        <dbReference type="ARBA" id="ARBA00031827"/>
    </source>
</evidence>
<gene>
    <name evidence="11" type="ORF">RUM43_005143</name>
</gene>
<dbReference type="CDD" id="cd05247">
    <property type="entry name" value="UDP_G4E_1_SDR_e"/>
    <property type="match status" value="1"/>
</dbReference>
<dbReference type="GO" id="GO:0005829">
    <property type="term" value="C:cytosol"/>
    <property type="evidence" value="ECO:0007669"/>
    <property type="project" value="TreeGrafter"/>
</dbReference>
<feature type="compositionally biased region" description="Polar residues" evidence="9">
    <location>
        <begin position="407"/>
        <end position="423"/>
    </location>
</feature>
<dbReference type="InterPro" id="IPR016040">
    <property type="entry name" value="NAD(P)-bd_dom"/>
</dbReference>
<keyword evidence="6" id="KW-0299">Galactose metabolism</keyword>
<feature type="region of interest" description="Disordered" evidence="9">
    <location>
        <begin position="396"/>
        <end position="423"/>
    </location>
</feature>
<protein>
    <recommendedName>
        <fullName evidence="8">UDP-N-acetylglucosamine 4-epimerase</fullName>
        <ecNumber evidence="4">5.1.3.7</ecNumber>
    </recommendedName>
    <alternativeName>
        <fullName evidence="8">UDP-N-acetylglucosamine 4-epimerase</fullName>
    </alternativeName>
</protein>
<comment type="function">
    <text evidence="3">Catalyzes two distinct but analogous reactions: the reversible epimerization of UDP-glucose to UDP-galactose and the reversible epimerization of UDP-N-acetylglucosamine to UDP-N-acetylgalactosamine. The reaction with UDP-Gal plays a critical role in the Leloir pathway of galactose catabolism in which galactose is converted to the glycolytic intermediate glucose 6-phosphate. It contributes to the catabolism of dietary galactose and enables the endogenous biosynthesis of both UDP-Gal and UDP-GalNAc when exogenous sources are limited. Both UDP-sugar interconversions are important in the synthesis of glycoproteins and glycolipids.</text>
</comment>
<organism evidence="11 12">
    <name type="scientific">Polyplax serrata</name>
    <name type="common">Common mouse louse</name>
    <dbReference type="NCBI Taxonomy" id="468196"/>
    <lineage>
        <taxon>Eukaryota</taxon>
        <taxon>Metazoa</taxon>
        <taxon>Ecdysozoa</taxon>
        <taxon>Arthropoda</taxon>
        <taxon>Hexapoda</taxon>
        <taxon>Insecta</taxon>
        <taxon>Pterygota</taxon>
        <taxon>Neoptera</taxon>
        <taxon>Paraneoptera</taxon>
        <taxon>Psocodea</taxon>
        <taxon>Troctomorpha</taxon>
        <taxon>Phthiraptera</taxon>
        <taxon>Anoplura</taxon>
        <taxon>Polyplacidae</taxon>
        <taxon>Polyplax</taxon>
    </lineage>
</organism>
<evidence type="ECO:0000256" key="9">
    <source>
        <dbReference type="SAM" id="MobiDB-lite"/>
    </source>
</evidence>
<dbReference type="InterPro" id="IPR036291">
    <property type="entry name" value="NAD(P)-bd_dom_sf"/>
</dbReference>
<dbReference type="GO" id="GO:0003974">
    <property type="term" value="F:UDP-N-acetylglucosamine 4-epimerase activity"/>
    <property type="evidence" value="ECO:0007669"/>
    <property type="project" value="UniProtKB-EC"/>
</dbReference>
<feature type="domain" description="NAD(P)-binding" evidence="10">
    <location>
        <begin position="54"/>
        <end position="381"/>
    </location>
</feature>
<dbReference type="PRINTS" id="PR01713">
    <property type="entry name" value="NUCEPIMERASE"/>
</dbReference>
<reference evidence="11 12" key="1">
    <citation type="submission" date="2023-10" db="EMBL/GenBank/DDBJ databases">
        <title>Genomes of two closely related lineages of the louse Polyplax serrata with different host specificities.</title>
        <authorList>
            <person name="Martinu J."/>
            <person name="Tarabai H."/>
            <person name="Stefka J."/>
            <person name="Hypsa V."/>
        </authorList>
    </citation>
    <scope>NUCLEOTIDE SEQUENCE [LARGE SCALE GENOMIC DNA]</scope>
    <source>
        <strain evidence="11">HR10_N</strain>
    </source>
</reference>
<dbReference type="EMBL" id="JAWJWE010000002">
    <property type="protein sequence ID" value="KAK6643633.1"/>
    <property type="molecule type" value="Genomic_DNA"/>
</dbReference>
<dbReference type="SUPFAM" id="SSF51735">
    <property type="entry name" value="NAD(P)-binding Rossmann-fold domains"/>
    <property type="match status" value="1"/>
</dbReference>
<dbReference type="NCBIfam" id="TIGR01179">
    <property type="entry name" value="galE"/>
    <property type="match status" value="1"/>
</dbReference>
<dbReference type="EC" id="5.1.3.7" evidence="4"/>
<dbReference type="Gene3D" id="3.90.25.10">
    <property type="entry name" value="UDP-galactose 4-epimerase, domain 1"/>
    <property type="match status" value="1"/>
</dbReference>
<dbReference type="GO" id="GO:0003978">
    <property type="term" value="F:UDP-glucose 4-epimerase activity"/>
    <property type="evidence" value="ECO:0007669"/>
    <property type="project" value="InterPro"/>
</dbReference>
<evidence type="ECO:0000256" key="4">
    <source>
        <dbReference type="ARBA" id="ARBA00013175"/>
    </source>
</evidence>
<dbReference type="PANTHER" id="PTHR43725">
    <property type="entry name" value="UDP-GLUCOSE 4-EPIMERASE"/>
    <property type="match status" value="1"/>
</dbReference>
<comment type="caution">
    <text evidence="11">The sequence shown here is derived from an EMBL/GenBank/DDBJ whole genome shotgun (WGS) entry which is preliminary data.</text>
</comment>
<dbReference type="InterPro" id="IPR005886">
    <property type="entry name" value="UDP_G4E"/>
</dbReference>
<dbReference type="Gene3D" id="3.40.50.720">
    <property type="entry name" value="NAD(P)-binding Rossmann-like Domain"/>
    <property type="match status" value="1"/>
</dbReference>
<dbReference type="GO" id="GO:0033499">
    <property type="term" value="P:galactose catabolic process via UDP-galactose, Leloir pathway"/>
    <property type="evidence" value="ECO:0007669"/>
    <property type="project" value="TreeGrafter"/>
</dbReference>